<name>A0A0P0Y4T8_ORYSJ</name>
<feature type="compositionally biased region" description="Low complexity" evidence="1">
    <location>
        <begin position="1"/>
        <end position="22"/>
    </location>
</feature>
<gene>
    <name evidence="2" type="ordered locus">Os11g0647450</name>
    <name evidence="2" type="ORF">OSNPB_110647450</name>
</gene>
<evidence type="ECO:0000313" key="2">
    <source>
        <dbReference type="EMBL" id="BAT15054.1"/>
    </source>
</evidence>
<feature type="region of interest" description="Disordered" evidence="1">
    <location>
        <begin position="1"/>
        <end position="85"/>
    </location>
</feature>
<dbReference type="EMBL" id="AP014967">
    <property type="protein sequence ID" value="BAT15054.1"/>
    <property type="molecule type" value="Genomic_DNA"/>
</dbReference>
<dbReference type="Proteomes" id="UP000059680">
    <property type="component" value="Chromosome 11"/>
</dbReference>
<dbReference type="InParanoid" id="A0A0P0Y4T8"/>
<evidence type="ECO:0000256" key="1">
    <source>
        <dbReference type="SAM" id="MobiDB-lite"/>
    </source>
</evidence>
<reference evidence="2 3" key="3">
    <citation type="journal article" date="2013" name="Rice">
        <title>Improvement of the Oryza sativa Nipponbare reference genome using next generation sequence and optical map data.</title>
        <authorList>
            <person name="Kawahara Y."/>
            <person name="de la Bastide M."/>
            <person name="Hamilton J.P."/>
            <person name="Kanamori H."/>
            <person name="McCombie W.R."/>
            <person name="Ouyang S."/>
            <person name="Schwartz D.C."/>
            <person name="Tanaka T."/>
            <person name="Wu J."/>
            <person name="Zhou S."/>
            <person name="Childs K.L."/>
            <person name="Davidson R.M."/>
            <person name="Lin H."/>
            <person name="Quesada-Ocampo L."/>
            <person name="Vaillancourt B."/>
            <person name="Sakai H."/>
            <person name="Lee S.S."/>
            <person name="Kim J."/>
            <person name="Numa H."/>
            <person name="Itoh T."/>
            <person name="Buell C.R."/>
            <person name="Matsumoto T."/>
        </authorList>
    </citation>
    <scope>NUCLEOTIDE SEQUENCE [LARGE SCALE GENOMIC DNA]</scope>
    <source>
        <strain evidence="3">cv. Nipponbare</strain>
    </source>
</reference>
<reference evidence="2 3" key="2">
    <citation type="journal article" date="2013" name="Plant Cell Physiol.">
        <title>Rice Annotation Project Database (RAP-DB): an integrative and interactive database for rice genomics.</title>
        <authorList>
            <person name="Sakai H."/>
            <person name="Lee S.S."/>
            <person name="Tanaka T."/>
            <person name="Numa H."/>
            <person name="Kim J."/>
            <person name="Kawahara Y."/>
            <person name="Wakimoto H."/>
            <person name="Yang C.C."/>
            <person name="Iwamoto M."/>
            <person name="Abe T."/>
            <person name="Yamada Y."/>
            <person name="Muto A."/>
            <person name="Inokuchi H."/>
            <person name="Ikemura T."/>
            <person name="Matsumoto T."/>
            <person name="Sasaki T."/>
            <person name="Itoh T."/>
        </authorList>
    </citation>
    <scope>NUCLEOTIDE SEQUENCE [LARGE SCALE GENOMIC DNA]</scope>
    <source>
        <strain evidence="3">cv. Nipponbare</strain>
    </source>
</reference>
<proteinExistence type="predicted"/>
<sequence>MKGMVATSPAVASPSSPAVHGSAHGGALASPPVAREGAWPWLPPPPPLTPVAGANPTLSGGVNGGAAPPHPPRRRQCVLAGGAHG</sequence>
<keyword evidence="3" id="KW-1185">Reference proteome</keyword>
<protein>
    <submittedName>
        <fullName evidence="2">Os11g0647450 protein</fullName>
    </submittedName>
</protein>
<reference evidence="3" key="1">
    <citation type="journal article" date="2005" name="Nature">
        <title>The map-based sequence of the rice genome.</title>
        <authorList>
            <consortium name="International rice genome sequencing project (IRGSP)"/>
            <person name="Matsumoto T."/>
            <person name="Wu J."/>
            <person name="Kanamori H."/>
            <person name="Katayose Y."/>
            <person name="Fujisawa M."/>
            <person name="Namiki N."/>
            <person name="Mizuno H."/>
            <person name="Yamamoto K."/>
            <person name="Antonio B.A."/>
            <person name="Baba T."/>
            <person name="Sakata K."/>
            <person name="Nagamura Y."/>
            <person name="Aoki H."/>
            <person name="Arikawa K."/>
            <person name="Arita K."/>
            <person name="Bito T."/>
            <person name="Chiden Y."/>
            <person name="Fujitsuka N."/>
            <person name="Fukunaka R."/>
            <person name="Hamada M."/>
            <person name="Harada C."/>
            <person name="Hayashi A."/>
            <person name="Hijishita S."/>
            <person name="Honda M."/>
            <person name="Hosokawa S."/>
            <person name="Ichikawa Y."/>
            <person name="Idonuma A."/>
            <person name="Iijima M."/>
            <person name="Ikeda M."/>
            <person name="Ikeno M."/>
            <person name="Ito K."/>
            <person name="Ito S."/>
            <person name="Ito T."/>
            <person name="Ito Y."/>
            <person name="Ito Y."/>
            <person name="Iwabuchi A."/>
            <person name="Kamiya K."/>
            <person name="Karasawa W."/>
            <person name="Kurita K."/>
            <person name="Katagiri S."/>
            <person name="Kikuta A."/>
            <person name="Kobayashi H."/>
            <person name="Kobayashi N."/>
            <person name="Machita K."/>
            <person name="Maehara T."/>
            <person name="Masukawa M."/>
            <person name="Mizubayashi T."/>
            <person name="Mukai Y."/>
            <person name="Nagasaki H."/>
            <person name="Nagata Y."/>
            <person name="Naito S."/>
            <person name="Nakashima M."/>
            <person name="Nakama Y."/>
            <person name="Nakamichi Y."/>
            <person name="Nakamura M."/>
            <person name="Meguro A."/>
            <person name="Negishi M."/>
            <person name="Ohta I."/>
            <person name="Ohta T."/>
            <person name="Okamoto M."/>
            <person name="Ono N."/>
            <person name="Saji S."/>
            <person name="Sakaguchi M."/>
            <person name="Sakai K."/>
            <person name="Shibata M."/>
            <person name="Shimokawa T."/>
            <person name="Song J."/>
            <person name="Takazaki Y."/>
            <person name="Terasawa K."/>
            <person name="Tsugane M."/>
            <person name="Tsuji K."/>
            <person name="Ueda S."/>
            <person name="Waki K."/>
            <person name="Yamagata H."/>
            <person name="Yamamoto M."/>
            <person name="Yamamoto S."/>
            <person name="Yamane H."/>
            <person name="Yoshiki S."/>
            <person name="Yoshihara R."/>
            <person name="Yukawa K."/>
            <person name="Zhong H."/>
            <person name="Yano M."/>
            <person name="Yuan Q."/>
            <person name="Ouyang S."/>
            <person name="Liu J."/>
            <person name="Jones K.M."/>
            <person name="Gansberger K."/>
            <person name="Moffat K."/>
            <person name="Hill J."/>
            <person name="Bera J."/>
            <person name="Fadrosh D."/>
            <person name="Jin S."/>
            <person name="Johri S."/>
            <person name="Kim M."/>
            <person name="Overton L."/>
            <person name="Reardon M."/>
            <person name="Tsitrin T."/>
            <person name="Vuong H."/>
            <person name="Weaver B."/>
            <person name="Ciecko A."/>
            <person name="Tallon L."/>
            <person name="Jackson J."/>
            <person name="Pai G."/>
            <person name="Aken S.V."/>
            <person name="Utterback T."/>
            <person name="Reidmuller S."/>
            <person name="Feldblyum T."/>
            <person name="Hsiao J."/>
            <person name="Zismann V."/>
            <person name="Iobst S."/>
            <person name="de Vazeille A.R."/>
            <person name="Buell C.R."/>
            <person name="Ying K."/>
            <person name="Li Y."/>
            <person name="Lu T."/>
            <person name="Huang Y."/>
            <person name="Zhao Q."/>
            <person name="Feng Q."/>
            <person name="Zhang L."/>
            <person name="Zhu J."/>
            <person name="Weng Q."/>
            <person name="Mu J."/>
            <person name="Lu Y."/>
            <person name="Fan D."/>
            <person name="Liu Y."/>
            <person name="Guan J."/>
            <person name="Zhang Y."/>
            <person name="Yu S."/>
            <person name="Liu X."/>
            <person name="Zhang Y."/>
            <person name="Hong G."/>
            <person name="Han B."/>
            <person name="Choisne N."/>
            <person name="Demange N."/>
            <person name="Orjeda G."/>
            <person name="Samain S."/>
            <person name="Cattolico L."/>
            <person name="Pelletier E."/>
            <person name="Couloux A."/>
            <person name="Segurens B."/>
            <person name="Wincker P."/>
            <person name="D'Hont A."/>
            <person name="Scarpelli C."/>
            <person name="Weissenbach J."/>
            <person name="Salanoubat M."/>
            <person name="Quetier F."/>
            <person name="Yu Y."/>
            <person name="Kim H.R."/>
            <person name="Rambo T."/>
            <person name="Currie J."/>
            <person name="Collura K."/>
            <person name="Luo M."/>
            <person name="Yang T."/>
            <person name="Ammiraju J.S.S."/>
            <person name="Engler F."/>
            <person name="Soderlund C."/>
            <person name="Wing R.A."/>
            <person name="Palmer L.E."/>
            <person name="de la Bastide M."/>
            <person name="Spiegel L."/>
            <person name="Nascimento L."/>
            <person name="Zutavern T."/>
            <person name="O'Shaughnessy A."/>
            <person name="Dike S."/>
            <person name="Dedhia N."/>
            <person name="Preston R."/>
            <person name="Balija V."/>
            <person name="McCombie W.R."/>
            <person name="Chow T."/>
            <person name="Chen H."/>
            <person name="Chung M."/>
            <person name="Chen C."/>
            <person name="Shaw J."/>
            <person name="Wu H."/>
            <person name="Hsiao K."/>
            <person name="Chao Y."/>
            <person name="Chu M."/>
            <person name="Cheng C."/>
            <person name="Hour A."/>
            <person name="Lee P."/>
            <person name="Lin S."/>
            <person name="Lin Y."/>
            <person name="Liou J."/>
            <person name="Liu S."/>
            <person name="Hsing Y."/>
            <person name="Raghuvanshi S."/>
            <person name="Mohanty A."/>
            <person name="Bharti A.K."/>
            <person name="Gaur A."/>
            <person name="Gupta V."/>
            <person name="Kumar D."/>
            <person name="Ravi V."/>
            <person name="Vij S."/>
            <person name="Kapur A."/>
            <person name="Khurana P."/>
            <person name="Khurana P."/>
            <person name="Khurana J.P."/>
            <person name="Tyagi A.K."/>
            <person name="Gaikwad K."/>
            <person name="Singh A."/>
            <person name="Dalal V."/>
            <person name="Srivastava S."/>
            <person name="Dixit A."/>
            <person name="Pal A.K."/>
            <person name="Ghazi I.A."/>
            <person name="Yadav M."/>
            <person name="Pandit A."/>
            <person name="Bhargava A."/>
            <person name="Sureshbabu K."/>
            <person name="Batra K."/>
            <person name="Sharma T.R."/>
            <person name="Mohapatra T."/>
            <person name="Singh N.K."/>
            <person name="Messing J."/>
            <person name="Nelson A.B."/>
            <person name="Fuks G."/>
            <person name="Kavchok S."/>
            <person name="Keizer G."/>
            <person name="Linton E."/>
            <person name="Llaca V."/>
            <person name="Song R."/>
            <person name="Tanyolac B."/>
            <person name="Young S."/>
            <person name="Ho-Il K."/>
            <person name="Hahn J.H."/>
            <person name="Sangsakoo G."/>
            <person name="Vanavichit A."/>
            <person name="de Mattos Luiz.A.T."/>
            <person name="Zimmer P.D."/>
            <person name="Malone G."/>
            <person name="Dellagostin O."/>
            <person name="de Oliveira A.C."/>
            <person name="Bevan M."/>
            <person name="Bancroft I."/>
            <person name="Minx P."/>
            <person name="Cordum H."/>
            <person name="Wilson R."/>
            <person name="Cheng Z."/>
            <person name="Jin W."/>
            <person name="Jiang J."/>
            <person name="Leong S.A."/>
            <person name="Iwama H."/>
            <person name="Gojobori T."/>
            <person name="Itoh T."/>
            <person name="Niimura Y."/>
            <person name="Fujii Y."/>
            <person name="Habara T."/>
            <person name="Sakai H."/>
            <person name="Sato Y."/>
            <person name="Wilson G."/>
            <person name="Kumar K."/>
            <person name="McCouch S."/>
            <person name="Juretic N."/>
            <person name="Hoen D."/>
            <person name="Wright S."/>
            <person name="Bruskiewich R."/>
            <person name="Bureau T."/>
            <person name="Miyao A."/>
            <person name="Hirochika H."/>
            <person name="Nishikawa T."/>
            <person name="Kadowaki K."/>
            <person name="Sugiura M."/>
            <person name="Burr B."/>
            <person name="Sasaki T."/>
        </authorList>
    </citation>
    <scope>NUCLEOTIDE SEQUENCE [LARGE SCALE GENOMIC DNA]</scope>
    <source>
        <strain evidence="3">cv. Nipponbare</strain>
    </source>
</reference>
<dbReference type="AlphaFoldDB" id="A0A0P0Y4T8"/>
<accession>A0A0P0Y4T8</accession>
<dbReference type="PaxDb" id="39947-A0A0P0Y4T8"/>
<evidence type="ECO:0000313" key="3">
    <source>
        <dbReference type="Proteomes" id="UP000059680"/>
    </source>
</evidence>
<organism evidence="2 3">
    <name type="scientific">Oryza sativa subsp. japonica</name>
    <name type="common">Rice</name>
    <dbReference type="NCBI Taxonomy" id="39947"/>
    <lineage>
        <taxon>Eukaryota</taxon>
        <taxon>Viridiplantae</taxon>
        <taxon>Streptophyta</taxon>
        <taxon>Embryophyta</taxon>
        <taxon>Tracheophyta</taxon>
        <taxon>Spermatophyta</taxon>
        <taxon>Magnoliopsida</taxon>
        <taxon>Liliopsida</taxon>
        <taxon>Poales</taxon>
        <taxon>Poaceae</taxon>
        <taxon>BOP clade</taxon>
        <taxon>Oryzoideae</taxon>
        <taxon>Oryzeae</taxon>
        <taxon>Oryzinae</taxon>
        <taxon>Oryza</taxon>
        <taxon>Oryza sativa</taxon>
    </lineage>
</organism>